<sequence>MFRHPHPVAPWPSLPQVCVIVPSLSGFRKTRSGTSFSPWATVAPFGVPIEAPAFFDLRARIEAALADQAREPVCAEEDDLPVTQLFDKDSASP</sequence>
<name>A0A4Q9MUR9_9APHY</name>
<feature type="non-terminal residue" evidence="1">
    <location>
        <position position="93"/>
    </location>
</feature>
<proteinExistence type="predicted"/>
<dbReference type="Proteomes" id="UP000292957">
    <property type="component" value="Unassembled WGS sequence"/>
</dbReference>
<dbReference type="EMBL" id="ML143401">
    <property type="protein sequence ID" value="TBU31107.1"/>
    <property type="molecule type" value="Genomic_DNA"/>
</dbReference>
<dbReference type="AlphaFoldDB" id="A0A4Q9MUR9"/>
<dbReference type="OrthoDB" id="10623640at2759"/>
<protein>
    <submittedName>
        <fullName evidence="1">Uncharacterized protein</fullName>
    </submittedName>
</protein>
<accession>A0A4Q9MUR9</accession>
<evidence type="ECO:0000313" key="1">
    <source>
        <dbReference type="EMBL" id="TBU31107.1"/>
    </source>
</evidence>
<gene>
    <name evidence="1" type="ORF">BD311DRAFT_612238</name>
</gene>
<organism evidence="1">
    <name type="scientific">Dichomitus squalens</name>
    <dbReference type="NCBI Taxonomy" id="114155"/>
    <lineage>
        <taxon>Eukaryota</taxon>
        <taxon>Fungi</taxon>
        <taxon>Dikarya</taxon>
        <taxon>Basidiomycota</taxon>
        <taxon>Agaricomycotina</taxon>
        <taxon>Agaricomycetes</taxon>
        <taxon>Polyporales</taxon>
        <taxon>Polyporaceae</taxon>
        <taxon>Dichomitus</taxon>
    </lineage>
</organism>
<reference evidence="1" key="1">
    <citation type="submission" date="2019-01" db="EMBL/GenBank/DDBJ databases">
        <title>Draft genome sequences of three monokaryotic isolates of the white-rot basidiomycete fungus Dichomitus squalens.</title>
        <authorList>
            <consortium name="DOE Joint Genome Institute"/>
            <person name="Lopez S.C."/>
            <person name="Andreopoulos B."/>
            <person name="Pangilinan J."/>
            <person name="Lipzen A."/>
            <person name="Riley R."/>
            <person name="Ahrendt S."/>
            <person name="Ng V."/>
            <person name="Barry K."/>
            <person name="Daum C."/>
            <person name="Grigoriev I.V."/>
            <person name="Hilden K.S."/>
            <person name="Makela M.R."/>
            <person name="de Vries R.P."/>
        </authorList>
    </citation>
    <scope>NUCLEOTIDE SEQUENCE [LARGE SCALE GENOMIC DNA]</scope>
    <source>
        <strain evidence="1">OM18370.1</strain>
    </source>
</reference>